<dbReference type="AlphaFoldDB" id="A0A4Y7SAL1"/>
<dbReference type="Gene3D" id="1.25.40.20">
    <property type="entry name" value="Ankyrin repeat-containing domain"/>
    <property type="match status" value="1"/>
</dbReference>
<accession>A0A4Y7SAL1</accession>
<keyword evidence="2" id="KW-1185">Reference proteome</keyword>
<reference evidence="1 2" key="1">
    <citation type="journal article" date="2019" name="Nat. Ecol. Evol.">
        <title>Megaphylogeny resolves global patterns of mushroom evolution.</title>
        <authorList>
            <person name="Varga T."/>
            <person name="Krizsan K."/>
            <person name="Foldi C."/>
            <person name="Dima B."/>
            <person name="Sanchez-Garcia M."/>
            <person name="Sanchez-Ramirez S."/>
            <person name="Szollosi G.J."/>
            <person name="Szarkandi J.G."/>
            <person name="Papp V."/>
            <person name="Albert L."/>
            <person name="Andreopoulos W."/>
            <person name="Angelini C."/>
            <person name="Antonin V."/>
            <person name="Barry K.W."/>
            <person name="Bougher N.L."/>
            <person name="Buchanan P."/>
            <person name="Buyck B."/>
            <person name="Bense V."/>
            <person name="Catcheside P."/>
            <person name="Chovatia M."/>
            <person name="Cooper J."/>
            <person name="Damon W."/>
            <person name="Desjardin D."/>
            <person name="Finy P."/>
            <person name="Geml J."/>
            <person name="Haridas S."/>
            <person name="Hughes K."/>
            <person name="Justo A."/>
            <person name="Karasinski D."/>
            <person name="Kautmanova I."/>
            <person name="Kiss B."/>
            <person name="Kocsube S."/>
            <person name="Kotiranta H."/>
            <person name="LaButti K.M."/>
            <person name="Lechner B.E."/>
            <person name="Liimatainen K."/>
            <person name="Lipzen A."/>
            <person name="Lukacs Z."/>
            <person name="Mihaltcheva S."/>
            <person name="Morgado L.N."/>
            <person name="Niskanen T."/>
            <person name="Noordeloos M.E."/>
            <person name="Ohm R.A."/>
            <person name="Ortiz-Santana B."/>
            <person name="Ovrebo C."/>
            <person name="Racz N."/>
            <person name="Riley R."/>
            <person name="Savchenko A."/>
            <person name="Shiryaev A."/>
            <person name="Soop K."/>
            <person name="Spirin V."/>
            <person name="Szebenyi C."/>
            <person name="Tomsovsky M."/>
            <person name="Tulloss R.E."/>
            <person name="Uehling J."/>
            <person name="Grigoriev I.V."/>
            <person name="Vagvolgyi C."/>
            <person name="Papp T."/>
            <person name="Martin F.M."/>
            <person name="Miettinen O."/>
            <person name="Hibbett D.S."/>
            <person name="Nagy L.G."/>
        </authorList>
    </citation>
    <scope>NUCLEOTIDE SEQUENCE [LARGE SCALE GENOMIC DNA]</scope>
    <source>
        <strain evidence="1 2">FP101781</strain>
    </source>
</reference>
<dbReference type="Proteomes" id="UP000298030">
    <property type="component" value="Unassembled WGS sequence"/>
</dbReference>
<proteinExistence type="predicted"/>
<name>A0A4Y7SAL1_COPMI</name>
<evidence type="ECO:0008006" key="3">
    <source>
        <dbReference type="Google" id="ProtNLM"/>
    </source>
</evidence>
<dbReference type="InterPro" id="IPR036770">
    <property type="entry name" value="Ankyrin_rpt-contain_sf"/>
</dbReference>
<organism evidence="1 2">
    <name type="scientific">Coprinellus micaceus</name>
    <name type="common">Glistening ink-cap mushroom</name>
    <name type="synonym">Coprinus micaceus</name>
    <dbReference type="NCBI Taxonomy" id="71717"/>
    <lineage>
        <taxon>Eukaryota</taxon>
        <taxon>Fungi</taxon>
        <taxon>Dikarya</taxon>
        <taxon>Basidiomycota</taxon>
        <taxon>Agaricomycotina</taxon>
        <taxon>Agaricomycetes</taxon>
        <taxon>Agaricomycetidae</taxon>
        <taxon>Agaricales</taxon>
        <taxon>Agaricineae</taxon>
        <taxon>Psathyrellaceae</taxon>
        <taxon>Coprinellus</taxon>
    </lineage>
</organism>
<protein>
    <recommendedName>
        <fullName evidence="3">Ankyrin</fullName>
    </recommendedName>
</protein>
<dbReference type="EMBL" id="QPFP01000273">
    <property type="protein sequence ID" value="TEB18299.1"/>
    <property type="molecule type" value="Genomic_DNA"/>
</dbReference>
<evidence type="ECO:0000313" key="1">
    <source>
        <dbReference type="EMBL" id="TEB18299.1"/>
    </source>
</evidence>
<sequence length="114" mass="12374">MGGAASSPRDPGSSSKNLEVLVPAGYCFPTLDPGRARPWEATRTWSLSSTVDPTCVRFTYGEGKTVLHHAAQWGCEELVLLISNEFCAWVEMDGQSLDNDGKSAMDYAMEAGER</sequence>
<dbReference type="SUPFAM" id="SSF48403">
    <property type="entry name" value="Ankyrin repeat"/>
    <property type="match status" value="1"/>
</dbReference>
<comment type="caution">
    <text evidence="1">The sequence shown here is derived from an EMBL/GenBank/DDBJ whole genome shotgun (WGS) entry which is preliminary data.</text>
</comment>
<gene>
    <name evidence="1" type="ORF">FA13DRAFT_1720202</name>
</gene>
<evidence type="ECO:0000313" key="2">
    <source>
        <dbReference type="Proteomes" id="UP000298030"/>
    </source>
</evidence>